<comment type="caution">
    <text evidence="1">The sequence shown here is derived from an EMBL/GenBank/DDBJ whole genome shotgun (WGS) entry which is preliminary data.</text>
</comment>
<keyword evidence="2" id="KW-1185">Reference proteome</keyword>
<dbReference type="EMBL" id="JAABLM010000007">
    <property type="protein sequence ID" value="NBL64990.1"/>
    <property type="molecule type" value="Genomic_DNA"/>
</dbReference>
<gene>
    <name evidence="1" type="ORF">GV828_07235</name>
</gene>
<evidence type="ECO:0000313" key="2">
    <source>
        <dbReference type="Proteomes" id="UP000798602"/>
    </source>
</evidence>
<proteinExistence type="predicted"/>
<accession>A0ABW9Z7Z3</accession>
<dbReference type="InterPro" id="IPR000400">
    <property type="entry name" value="Glyco_hydro_46"/>
</dbReference>
<name>A0ABW9Z7Z3_9FLAO</name>
<reference evidence="2" key="1">
    <citation type="submission" date="2020-01" db="EMBL/GenBank/DDBJ databases">
        <title>Sphingomonas sp. strain CSW-10.</title>
        <authorList>
            <person name="Chen W.-M."/>
        </authorList>
    </citation>
    <scope>NUCLEOTIDE SEQUENCE [LARGE SCALE GENOMIC DNA]</scope>
    <source>
        <strain evidence="2">NST-5</strain>
    </source>
</reference>
<evidence type="ECO:0000313" key="1">
    <source>
        <dbReference type="EMBL" id="NBL64990.1"/>
    </source>
</evidence>
<dbReference type="RefSeq" id="WP_166536816.1">
    <property type="nucleotide sequence ID" value="NZ_JAABLM010000007.1"/>
</dbReference>
<sequence length="241" mass="28182">MIFNNLPPTITVAQATKIVQVLNVFETGKRDGKYDALVVYKDFLHNTQRYRQITYGKSQTTEFGNLKTLIKMYVDARGIYSQQLNPYLNRIGLIANGVPKTLADDENFKLLLRKAAREDDKMRSIQDAFFERYYFQPALAFFNHHQFTLPLSLLVIYDSFIHSGSILMFLRQRFPEMPPLQGGNEKRWITQYVNSRHDWLKNHSYQTLRNTIYRTGLFQRLINDNNWDLSGSFTTQGVGFS</sequence>
<dbReference type="SUPFAM" id="SSF53955">
    <property type="entry name" value="Lysozyme-like"/>
    <property type="match status" value="1"/>
</dbReference>
<protein>
    <submittedName>
        <fullName evidence="1">Peptidoglycan-binding protein</fullName>
    </submittedName>
</protein>
<dbReference type="Gene3D" id="1.20.141.10">
    <property type="entry name" value="Chitosanase, subunit A, domain 1"/>
    <property type="match status" value="1"/>
</dbReference>
<dbReference type="Pfam" id="PF01374">
    <property type="entry name" value="Glyco_hydro_46"/>
    <property type="match status" value="1"/>
</dbReference>
<organism evidence="1 2">
    <name type="scientific">Flavobacterium ichthyis</name>
    <dbReference type="NCBI Taxonomy" id="2698827"/>
    <lineage>
        <taxon>Bacteria</taxon>
        <taxon>Pseudomonadati</taxon>
        <taxon>Bacteroidota</taxon>
        <taxon>Flavobacteriia</taxon>
        <taxon>Flavobacteriales</taxon>
        <taxon>Flavobacteriaceae</taxon>
        <taxon>Flavobacterium</taxon>
    </lineage>
</organism>
<dbReference type="Proteomes" id="UP000798602">
    <property type="component" value="Unassembled WGS sequence"/>
</dbReference>
<dbReference type="InterPro" id="IPR023346">
    <property type="entry name" value="Lysozyme-like_dom_sf"/>
</dbReference>